<sequence>MSDLPTQHHKQLLKDSSLDNDSNRTIKRRKRVLPETVNSTHAVDDDVSPDSEDSSDFEDVKLDLEQEGWESDNSDDFEEVSFSIPEDANSFENKANSDQVMSFQLDTSQQEPEKKRKVKFISAEERIRRVLVHKMYIVLLLIHVAVRNSWCNSKSISKSLKQACVTGQISRLLNDDSGSDNIKSRRLLDGLKKLMEIYAGKYRITTQGLLRKNWDELGVVQDSEVVTKKRFATLVTNFRGSRDVAAQGFVALLRGLGLNARLVVSLQPPDYTVITENTASKPKVEQKKRDPADLFKRPSKSSRKFEDSDYPVFWVEVWDKFAKHWISVDPIMKKRIEICSKRRPSSFEPPSGDERNQLMYAIAFDKLGRVRDVTRRYSINYNARVIRKRIEFKSDDEKEWYESVLRSLQRTKSRSITDIFEAKEFHERDLAEGMPNNMQAFKNHPLYALESQLRQNEVIHPKDESSVCGTFRPKNSSGKLLPVYRRSCVQKLRSARAWYMRGRVLKIGVSALKTKERQGSEEEDVRLYAEYQTKLYIPPRIEDGKVPKNSYGNIDIYTDTMVPENGVLIKITESKTMKMLQKAAVLLGIDYAKAITSFDFTQRGKGTPNAKEGGIVIDKENKEALELTLSHMIQENEEVRRAMVELNALQNWKYFLLKLRLKQRLNRTHGTVEEEAEATRSEDENATQHTLTHAHTSADNAASESDEDFGGGFLVSDNEVGNPNQDEDDDIDMAGEATRERRSRNTRGYKESDESGIDENVEARPTSTRQEYSSDSDSSAEFEADDDEESLEFEYESE</sequence>
<dbReference type="Gene3D" id="2.20.20.110">
    <property type="entry name" value="Rad4, beta-hairpin domain BHD1"/>
    <property type="match status" value="1"/>
</dbReference>
<dbReference type="GO" id="GO:0071942">
    <property type="term" value="C:XPC complex"/>
    <property type="evidence" value="ECO:0007669"/>
    <property type="project" value="TreeGrafter"/>
</dbReference>
<dbReference type="InterPro" id="IPR004583">
    <property type="entry name" value="DNA_repair_Rad4"/>
</dbReference>
<dbReference type="GO" id="GO:0006289">
    <property type="term" value="P:nucleotide-excision repair"/>
    <property type="evidence" value="ECO:0007669"/>
    <property type="project" value="InterPro"/>
</dbReference>
<evidence type="ECO:0000256" key="2">
    <source>
        <dbReference type="ARBA" id="ARBA00009525"/>
    </source>
</evidence>
<evidence type="ECO:0000259" key="9">
    <source>
        <dbReference type="SMART" id="SM01032"/>
    </source>
</evidence>
<organism evidence="10 11">
    <name type="scientific">Candida metapsilosis</name>
    <dbReference type="NCBI Taxonomy" id="273372"/>
    <lineage>
        <taxon>Eukaryota</taxon>
        <taxon>Fungi</taxon>
        <taxon>Dikarya</taxon>
        <taxon>Ascomycota</taxon>
        <taxon>Saccharomycotina</taxon>
        <taxon>Pichiomycetes</taxon>
        <taxon>Debaryomycetaceae</taxon>
        <taxon>Candida/Lodderomyces clade</taxon>
        <taxon>Candida</taxon>
    </lineage>
</organism>
<evidence type="ECO:0000256" key="3">
    <source>
        <dbReference type="ARBA" id="ARBA00022763"/>
    </source>
</evidence>
<dbReference type="EMBL" id="JAEOAQ010000001">
    <property type="protein sequence ID" value="KAG5422309.1"/>
    <property type="molecule type" value="Genomic_DNA"/>
</dbReference>
<dbReference type="PANTHER" id="PTHR12135">
    <property type="entry name" value="DNA REPAIR PROTEIN XP-C / RAD4"/>
    <property type="match status" value="1"/>
</dbReference>
<evidence type="ECO:0000259" key="7">
    <source>
        <dbReference type="SMART" id="SM01030"/>
    </source>
</evidence>
<dbReference type="Gene3D" id="3.90.260.10">
    <property type="entry name" value="Transglutaminase-like"/>
    <property type="match status" value="1"/>
</dbReference>
<feature type="compositionally biased region" description="Acidic residues" evidence="6">
    <location>
        <begin position="45"/>
        <end position="57"/>
    </location>
</feature>
<dbReference type="Pfam" id="PF10403">
    <property type="entry name" value="BHD_1"/>
    <property type="match status" value="1"/>
</dbReference>
<dbReference type="InterPro" id="IPR042488">
    <property type="entry name" value="Rad4_BHD3_sf"/>
</dbReference>
<dbReference type="InterPro" id="IPR038765">
    <property type="entry name" value="Papain-like_cys_pep_sf"/>
</dbReference>
<evidence type="ECO:0000313" key="11">
    <source>
        <dbReference type="Proteomes" id="UP000669133"/>
    </source>
</evidence>
<feature type="compositionally biased region" description="Acidic residues" evidence="6">
    <location>
        <begin position="778"/>
        <end position="798"/>
    </location>
</feature>
<feature type="region of interest" description="Disordered" evidence="6">
    <location>
        <begin position="1"/>
        <end position="76"/>
    </location>
</feature>
<dbReference type="SMART" id="SM01030">
    <property type="entry name" value="BHD_1"/>
    <property type="match status" value="1"/>
</dbReference>
<keyword evidence="5" id="KW-0539">Nucleus</keyword>
<feature type="domain" description="Rad4 beta-hairpin" evidence="7">
    <location>
        <begin position="430"/>
        <end position="490"/>
    </location>
</feature>
<dbReference type="SUPFAM" id="SSF54001">
    <property type="entry name" value="Cysteine proteinases"/>
    <property type="match status" value="1"/>
</dbReference>
<name>A0A8H7ZKS4_9ASCO</name>
<keyword evidence="11" id="KW-1185">Reference proteome</keyword>
<feature type="compositionally biased region" description="Polar residues" evidence="6">
    <location>
        <begin position="687"/>
        <end position="703"/>
    </location>
</feature>
<dbReference type="PANTHER" id="PTHR12135:SF0">
    <property type="entry name" value="DNA REPAIR PROTEIN COMPLEMENTING XP-C CELLS"/>
    <property type="match status" value="1"/>
</dbReference>
<dbReference type="SMART" id="SM01032">
    <property type="entry name" value="BHD_3"/>
    <property type="match status" value="1"/>
</dbReference>
<protein>
    <recommendedName>
        <fullName evidence="12">DNA repair protein RAD4</fullName>
    </recommendedName>
</protein>
<dbReference type="Proteomes" id="UP000669133">
    <property type="component" value="Unassembled WGS sequence"/>
</dbReference>
<feature type="compositionally biased region" description="Basic and acidic residues" evidence="6">
    <location>
        <begin position="12"/>
        <end position="24"/>
    </location>
</feature>
<evidence type="ECO:0000259" key="8">
    <source>
        <dbReference type="SMART" id="SM01031"/>
    </source>
</evidence>
<feature type="domain" description="Rad4 beta-hairpin" evidence="9">
    <location>
        <begin position="546"/>
        <end position="629"/>
    </location>
</feature>
<dbReference type="GO" id="GO:0000111">
    <property type="term" value="C:nucleotide-excision repair factor 2 complex"/>
    <property type="evidence" value="ECO:0007669"/>
    <property type="project" value="TreeGrafter"/>
</dbReference>
<dbReference type="OrthoDB" id="300780at2759"/>
<dbReference type="GO" id="GO:0003697">
    <property type="term" value="F:single-stranded DNA binding"/>
    <property type="evidence" value="ECO:0007669"/>
    <property type="project" value="TreeGrafter"/>
</dbReference>
<reference evidence="10 11" key="1">
    <citation type="submission" date="2020-12" db="EMBL/GenBank/DDBJ databases">
        <title>Effect of drift, selection, and recombination on the evolution of hybrid genomes in Candida yeast pathogens.</title>
        <authorList>
            <person name="Mixao V."/>
            <person name="Ksiezopolska E."/>
            <person name="Saus E."/>
            <person name="Boekhout T."/>
            <person name="Gacser A."/>
            <person name="Gabaldon T."/>
        </authorList>
    </citation>
    <scope>NUCLEOTIDE SEQUENCE [LARGE SCALE GENOMIC DNA]</scope>
    <source>
        <strain evidence="10 11">BP57</strain>
    </source>
</reference>
<feature type="compositionally biased region" description="Acidic residues" evidence="6">
    <location>
        <begin position="65"/>
        <end position="76"/>
    </location>
</feature>
<evidence type="ECO:0000256" key="1">
    <source>
        <dbReference type="ARBA" id="ARBA00004123"/>
    </source>
</evidence>
<dbReference type="AlphaFoldDB" id="A0A8H7ZKS4"/>
<dbReference type="Gene3D" id="3.30.60.290">
    <property type="entry name" value="Rad4, beta-hairpin domain BHD2"/>
    <property type="match status" value="1"/>
</dbReference>
<dbReference type="GO" id="GO:0005737">
    <property type="term" value="C:cytoplasm"/>
    <property type="evidence" value="ECO:0007669"/>
    <property type="project" value="TreeGrafter"/>
</dbReference>
<dbReference type="InterPro" id="IPR018328">
    <property type="entry name" value="Rad4_beta-hairpin_dom3"/>
</dbReference>
<dbReference type="Pfam" id="PF03835">
    <property type="entry name" value="Rad4"/>
    <property type="match status" value="1"/>
</dbReference>
<evidence type="ECO:0000256" key="6">
    <source>
        <dbReference type="SAM" id="MobiDB-lite"/>
    </source>
</evidence>
<comment type="caution">
    <text evidence="10">The sequence shown here is derived from an EMBL/GenBank/DDBJ whole genome shotgun (WGS) entry which is preliminary data.</text>
</comment>
<evidence type="ECO:0000256" key="4">
    <source>
        <dbReference type="ARBA" id="ARBA00023204"/>
    </source>
</evidence>
<keyword evidence="4" id="KW-0234">DNA repair</keyword>
<evidence type="ECO:0008006" key="12">
    <source>
        <dbReference type="Google" id="ProtNLM"/>
    </source>
</evidence>
<feature type="region of interest" description="Disordered" evidence="6">
    <location>
        <begin position="670"/>
        <end position="798"/>
    </location>
</feature>
<comment type="similarity">
    <text evidence="2">Belongs to the XPC family.</text>
</comment>
<evidence type="ECO:0000313" key="10">
    <source>
        <dbReference type="EMBL" id="KAG5422309.1"/>
    </source>
</evidence>
<dbReference type="RefSeq" id="XP_067551425.1">
    <property type="nucleotide sequence ID" value="XM_067690146.1"/>
</dbReference>
<dbReference type="GO" id="GO:0003684">
    <property type="term" value="F:damaged DNA binding"/>
    <property type="evidence" value="ECO:0007669"/>
    <property type="project" value="InterPro"/>
</dbReference>
<dbReference type="Pfam" id="PF10405">
    <property type="entry name" value="BHD_3"/>
    <property type="match status" value="1"/>
</dbReference>
<dbReference type="SMART" id="SM01031">
    <property type="entry name" value="BHD_2"/>
    <property type="match status" value="1"/>
</dbReference>
<dbReference type="InterPro" id="IPR036985">
    <property type="entry name" value="Transglutaminase-like_sf"/>
</dbReference>
<comment type="subcellular location">
    <subcellularLocation>
        <location evidence="1">Nucleus</location>
    </subcellularLocation>
</comment>
<dbReference type="InterPro" id="IPR018327">
    <property type="entry name" value="BHD_2"/>
</dbReference>
<feature type="region of interest" description="Disordered" evidence="6">
    <location>
        <begin position="281"/>
        <end position="305"/>
    </location>
</feature>
<feature type="domain" description="Rad4 beta-hairpin" evidence="8">
    <location>
        <begin position="492"/>
        <end position="539"/>
    </location>
</feature>
<gene>
    <name evidence="10" type="ORF">I9W82_001404</name>
</gene>
<proteinExistence type="inferred from homology"/>
<keyword evidence="3" id="KW-0227">DNA damage</keyword>
<dbReference type="InterPro" id="IPR018325">
    <property type="entry name" value="Rad4/PNGase_transGLS-fold"/>
</dbReference>
<dbReference type="GO" id="GO:0006298">
    <property type="term" value="P:mismatch repair"/>
    <property type="evidence" value="ECO:0007669"/>
    <property type="project" value="TreeGrafter"/>
</dbReference>
<evidence type="ECO:0000256" key="5">
    <source>
        <dbReference type="ARBA" id="ARBA00023242"/>
    </source>
</evidence>
<dbReference type="Gene3D" id="3.30.70.2460">
    <property type="entry name" value="Rad4, beta-hairpin domain BHD3"/>
    <property type="match status" value="1"/>
</dbReference>
<accession>A0A8H7ZKS4</accession>
<feature type="compositionally biased region" description="Basic and acidic residues" evidence="6">
    <location>
        <begin position="282"/>
        <end position="296"/>
    </location>
</feature>
<dbReference type="GeneID" id="93650033"/>
<dbReference type="InterPro" id="IPR018326">
    <property type="entry name" value="Rad4_beta-hairpin_dom1"/>
</dbReference>